<feature type="transmembrane region" description="Helical" evidence="2">
    <location>
        <begin position="88"/>
        <end position="108"/>
    </location>
</feature>
<evidence type="ECO:0000256" key="3">
    <source>
        <dbReference type="SAM" id="SignalP"/>
    </source>
</evidence>
<feature type="transmembrane region" description="Helical" evidence="2">
    <location>
        <begin position="261"/>
        <end position="280"/>
    </location>
</feature>
<feature type="domain" description="EamA" evidence="4">
    <location>
        <begin position="144"/>
        <end position="278"/>
    </location>
</feature>
<dbReference type="InterPro" id="IPR037185">
    <property type="entry name" value="EmrE-like"/>
</dbReference>
<feature type="transmembrane region" description="Helical" evidence="2">
    <location>
        <begin position="235"/>
        <end position="255"/>
    </location>
</feature>
<evidence type="ECO:0000313" key="5">
    <source>
        <dbReference type="EMBL" id="TSD57814.1"/>
    </source>
</evidence>
<keyword evidence="2" id="KW-0472">Membrane</keyword>
<comment type="caution">
    <text evidence="5">The sequence shown here is derived from an EMBL/GenBank/DDBJ whole genome shotgun (WGS) entry which is preliminary data.</text>
</comment>
<dbReference type="SUPFAM" id="SSF103481">
    <property type="entry name" value="Multidrug resistance efflux transporter EmrE"/>
    <property type="match status" value="2"/>
</dbReference>
<feature type="transmembrane region" description="Helical" evidence="2">
    <location>
        <begin position="142"/>
        <end position="162"/>
    </location>
</feature>
<feature type="transmembrane region" description="Helical" evidence="2">
    <location>
        <begin position="62"/>
        <end position="82"/>
    </location>
</feature>
<feature type="domain" description="EamA" evidence="4">
    <location>
        <begin position="3"/>
        <end position="132"/>
    </location>
</feature>
<dbReference type="EMBL" id="VLNT01000017">
    <property type="protein sequence ID" value="TSD57814.1"/>
    <property type="molecule type" value="Genomic_DNA"/>
</dbReference>
<dbReference type="PANTHER" id="PTHR22911">
    <property type="entry name" value="ACYL-MALONYL CONDENSING ENZYME-RELATED"/>
    <property type="match status" value="1"/>
</dbReference>
<feature type="transmembrane region" description="Helical" evidence="2">
    <location>
        <begin position="174"/>
        <end position="200"/>
    </location>
</feature>
<feature type="transmembrane region" description="Helical" evidence="2">
    <location>
        <begin position="206"/>
        <end position="228"/>
    </location>
</feature>
<dbReference type="RefSeq" id="WP_143914445.1">
    <property type="nucleotide sequence ID" value="NZ_VLNT01000017.1"/>
</dbReference>
<evidence type="ECO:0000256" key="1">
    <source>
        <dbReference type="ARBA" id="ARBA00007362"/>
    </source>
</evidence>
<keyword evidence="6" id="KW-1185">Reference proteome</keyword>
<keyword evidence="3" id="KW-0732">Signal</keyword>
<gene>
    <name evidence="5" type="ORF">FNM00_15435</name>
</gene>
<feature type="chain" id="PRO_5021856978" evidence="3">
    <location>
        <begin position="22"/>
        <end position="291"/>
    </location>
</feature>
<feature type="transmembrane region" description="Helical" evidence="2">
    <location>
        <begin position="115"/>
        <end position="136"/>
    </location>
</feature>
<dbReference type="PANTHER" id="PTHR22911:SF76">
    <property type="entry name" value="EAMA DOMAIN-CONTAINING PROTEIN"/>
    <property type="match status" value="1"/>
</dbReference>
<evidence type="ECO:0000313" key="6">
    <source>
        <dbReference type="Proteomes" id="UP000316988"/>
    </source>
</evidence>
<keyword evidence="2" id="KW-1133">Transmembrane helix</keyword>
<dbReference type="Pfam" id="PF00892">
    <property type="entry name" value="EamA"/>
    <property type="match status" value="2"/>
</dbReference>
<feature type="signal peptide" evidence="3">
    <location>
        <begin position="1"/>
        <end position="21"/>
    </location>
</feature>
<dbReference type="OrthoDB" id="5242788at2"/>
<dbReference type="InterPro" id="IPR000620">
    <property type="entry name" value="EamA_dom"/>
</dbReference>
<name>A0A554RUM5_9ACTN</name>
<reference evidence="5 6" key="1">
    <citation type="submission" date="2019-07" db="EMBL/GenBank/DDBJ databases">
        <authorList>
            <person name="Zhao L.H."/>
        </authorList>
    </citation>
    <scope>NUCLEOTIDE SEQUENCE [LARGE SCALE GENOMIC DNA]</scope>
    <source>
        <strain evidence="5 6">Co35</strain>
    </source>
</reference>
<organism evidence="5 6">
    <name type="scientific">Aeromicrobium piscarium</name>
    <dbReference type="NCBI Taxonomy" id="2590901"/>
    <lineage>
        <taxon>Bacteria</taxon>
        <taxon>Bacillati</taxon>
        <taxon>Actinomycetota</taxon>
        <taxon>Actinomycetes</taxon>
        <taxon>Propionibacteriales</taxon>
        <taxon>Nocardioidaceae</taxon>
        <taxon>Aeromicrobium</taxon>
    </lineage>
</organism>
<keyword evidence="2" id="KW-0812">Transmembrane</keyword>
<comment type="similarity">
    <text evidence="1">Belongs to the EamA transporter family.</text>
</comment>
<dbReference type="Proteomes" id="UP000316988">
    <property type="component" value="Unassembled WGS sequence"/>
</dbReference>
<evidence type="ECO:0000256" key="2">
    <source>
        <dbReference type="SAM" id="Phobius"/>
    </source>
</evidence>
<protein>
    <submittedName>
        <fullName evidence="5">DMT family transporter</fullName>
    </submittedName>
</protein>
<accession>A0A554RUM5</accession>
<sequence length="291" mass="29694">MSVFLLAVAILGVSASGPLMAAIAAPALAIAFWRNAAATVLLAPFALTAGRRDLMRLGRRRWGLVVFAGVMLAGHFATWIAALKLTSVAAAIALVSMQVLWVVVIEAFRGTRTGPVVLAGCALAIAGVLAITGVDLGVSRDALIGDALALAGGLFAALYVVAGGRARASMSTTTYTFCVYGVCSVTTAALCVALGVRLTGISGRDWWLIAGVVLCAQFLGHSIINHLLAVMTPVVISLALLLEVPTAAMLAAVFLGEALPWGTYVGLALILGGLVVVISAQGRRVPPPAPA</sequence>
<feature type="transmembrane region" description="Helical" evidence="2">
    <location>
        <begin position="31"/>
        <end position="50"/>
    </location>
</feature>
<proteinExistence type="inferred from homology"/>
<dbReference type="AlphaFoldDB" id="A0A554RUM5"/>
<dbReference type="GO" id="GO:0016020">
    <property type="term" value="C:membrane"/>
    <property type="evidence" value="ECO:0007669"/>
    <property type="project" value="InterPro"/>
</dbReference>
<evidence type="ECO:0000259" key="4">
    <source>
        <dbReference type="Pfam" id="PF00892"/>
    </source>
</evidence>